<name>A0A0F7SNX8_PHARH</name>
<protein>
    <submittedName>
        <fullName evidence="6">Permease of the major facilitator superfamily</fullName>
    </submittedName>
</protein>
<feature type="transmembrane region" description="Helical" evidence="5">
    <location>
        <begin position="403"/>
        <end position="425"/>
    </location>
</feature>
<evidence type="ECO:0000313" key="6">
    <source>
        <dbReference type="EMBL" id="CED82404.1"/>
    </source>
</evidence>
<dbReference type="AlphaFoldDB" id="A0A0F7SNX8"/>
<dbReference type="InterPro" id="IPR049680">
    <property type="entry name" value="FLVCR1-2_SLC49-like"/>
</dbReference>
<sequence>MRSTVDTLNPEQSTEYISLPVLTASESSPYPLGQELESPSFPAAGLSSIGDLSKDIENETFNLDGANKPLGLAQVYEGDQPGEYASTERVQQFKLYKRRWAGLSIILMLDVINSMNAFWFTAIASESAERFNVTQTKINWFVNICSLCSLVTFPLVPVACHKYLPRKLCVVAAIVTIVASWIRYAACVAPAFTAEADRHKGWGLVLFSQMLYGLVGPLSLAIGSKYSELWFDVKERTAATMLLSIGAPLGTAIAQIIAPIVCTTADDIPFSVLVMGAISSLTVLSFIIPSQPPIPPTFSASVPPISFVETSRLYFADVKVPFLPLSDKPSTITKRERIDLWLLTFVFGTLTATITAVTSEVNSIFVPYGYSSSAAGNIAAIVAAGLVGAFISAPIIDRYLMGWMCTIAKVFTTIIAFANLGFLFAVKPDNVIGIVALFCLMGGGAFSLLAIGLELGAEVTRQPDTSSSAFYWVSSLFTFVCINIMDALRAGPEANPPYNMKNSLIFEVVMTFVAMGLVYFIRGNQSRSAADNEKLLASKRPNIDSAVVAASARPEDEEKGRKGPSFLRLRSLFKGKA</sequence>
<proteinExistence type="predicted"/>
<feature type="transmembrane region" description="Helical" evidence="5">
    <location>
        <begin position="100"/>
        <end position="120"/>
    </location>
</feature>
<keyword evidence="4 5" id="KW-0472">Membrane</keyword>
<evidence type="ECO:0000256" key="5">
    <source>
        <dbReference type="SAM" id="Phobius"/>
    </source>
</evidence>
<evidence type="ECO:0000256" key="3">
    <source>
        <dbReference type="ARBA" id="ARBA00022989"/>
    </source>
</evidence>
<dbReference type="PANTHER" id="PTHR10924">
    <property type="entry name" value="MAJOR FACILITATOR SUPERFAMILY PROTEIN-RELATED"/>
    <property type="match status" value="1"/>
</dbReference>
<evidence type="ECO:0000256" key="4">
    <source>
        <dbReference type="ARBA" id="ARBA00023136"/>
    </source>
</evidence>
<evidence type="ECO:0000256" key="2">
    <source>
        <dbReference type="ARBA" id="ARBA00022692"/>
    </source>
</evidence>
<dbReference type="PANTHER" id="PTHR10924:SF6">
    <property type="entry name" value="SOLUTE CARRIER FAMILY 49 MEMBER A3"/>
    <property type="match status" value="1"/>
</dbReference>
<dbReference type="GO" id="GO:0022857">
    <property type="term" value="F:transmembrane transporter activity"/>
    <property type="evidence" value="ECO:0007669"/>
    <property type="project" value="InterPro"/>
</dbReference>
<feature type="transmembrane region" description="Helical" evidence="5">
    <location>
        <begin position="140"/>
        <end position="161"/>
    </location>
</feature>
<comment type="subcellular location">
    <subcellularLocation>
        <location evidence="1">Membrane</location>
        <topology evidence="1">Multi-pass membrane protein</topology>
    </subcellularLocation>
</comment>
<feature type="transmembrane region" description="Helical" evidence="5">
    <location>
        <begin position="338"/>
        <end position="358"/>
    </location>
</feature>
<feature type="transmembrane region" description="Helical" evidence="5">
    <location>
        <begin position="238"/>
        <end position="258"/>
    </location>
</feature>
<feature type="transmembrane region" description="Helical" evidence="5">
    <location>
        <begin position="168"/>
        <end position="192"/>
    </location>
</feature>
<dbReference type="SUPFAM" id="SSF103473">
    <property type="entry name" value="MFS general substrate transporter"/>
    <property type="match status" value="1"/>
</dbReference>
<dbReference type="GO" id="GO:0016020">
    <property type="term" value="C:membrane"/>
    <property type="evidence" value="ECO:0007669"/>
    <property type="project" value="UniProtKB-SubCell"/>
</dbReference>
<feature type="transmembrane region" description="Helical" evidence="5">
    <location>
        <begin position="270"/>
        <end position="288"/>
    </location>
</feature>
<feature type="transmembrane region" description="Helical" evidence="5">
    <location>
        <begin position="378"/>
        <end position="396"/>
    </location>
</feature>
<feature type="transmembrane region" description="Helical" evidence="5">
    <location>
        <begin position="431"/>
        <end position="457"/>
    </location>
</feature>
<dbReference type="Gene3D" id="1.20.1250.20">
    <property type="entry name" value="MFS general substrate transporter like domains"/>
    <property type="match status" value="2"/>
</dbReference>
<keyword evidence="3 5" id="KW-1133">Transmembrane helix</keyword>
<dbReference type="EMBL" id="LN483124">
    <property type="protein sequence ID" value="CED82404.1"/>
    <property type="molecule type" value="Genomic_DNA"/>
</dbReference>
<dbReference type="InterPro" id="IPR036259">
    <property type="entry name" value="MFS_trans_sf"/>
</dbReference>
<keyword evidence="2 5" id="KW-0812">Transmembrane</keyword>
<reference evidence="6" key="1">
    <citation type="submission" date="2014-08" db="EMBL/GenBank/DDBJ databases">
        <authorList>
            <person name="Sharma Rahul"/>
            <person name="Thines Marco"/>
        </authorList>
    </citation>
    <scope>NUCLEOTIDE SEQUENCE</scope>
</reference>
<dbReference type="Pfam" id="PF07690">
    <property type="entry name" value="MFS_1"/>
    <property type="match status" value="1"/>
</dbReference>
<accession>A0A0F7SNX8</accession>
<feature type="transmembrane region" description="Helical" evidence="5">
    <location>
        <begin position="503"/>
        <end position="521"/>
    </location>
</feature>
<evidence type="ECO:0000256" key="1">
    <source>
        <dbReference type="ARBA" id="ARBA00004141"/>
    </source>
</evidence>
<feature type="transmembrane region" description="Helical" evidence="5">
    <location>
        <begin position="469"/>
        <end position="491"/>
    </location>
</feature>
<dbReference type="InterPro" id="IPR011701">
    <property type="entry name" value="MFS"/>
</dbReference>
<organism evidence="6">
    <name type="scientific">Phaffia rhodozyma</name>
    <name type="common">Yeast</name>
    <name type="synonym">Xanthophyllomyces dendrorhous</name>
    <dbReference type="NCBI Taxonomy" id="264483"/>
    <lineage>
        <taxon>Eukaryota</taxon>
        <taxon>Fungi</taxon>
        <taxon>Dikarya</taxon>
        <taxon>Basidiomycota</taxon>
        <taxon>Agaricomycotina</taxon>
        <taxon>Tremellomycetes</taxon>
        <taxon>Cystofilobasidiales</taxon>
        <taxon>Mrakiaceae</taxon>
        <taxon>Phaffia</taxon>
    </lineage>
</organism>
<feature type="transmembrane region" description="Helical" evidence="5">
    <location>
        <begin position="204"/>
        <end position="226"/>
    </location>
</feature>